<name>A0A0W0ZKL4_9GAMM</name>
<gene>
    <name evidence="2" type="ORF">Lste_2696</name>
</gene>
<dbReference type="PATRIC" id="fig|947033.5.peg.2861"/>
<evidence type="ECO:0000313" key="2">
    <source>
        <dbReference type="EMBL" id="KTD69538.1"/>
    </source>
</evidence>
<feature type="transmembrane region" description="Helical" evidence="1">
    <location>
        <begin position="301"/>
        <end position="322"/>
    </location>
</feature>
<dbReference type="EMBL" id="LNYY01000019">
    <property type="protein sequence ID" value="KTD69538.1"/>
    <property type="molecule type" value="Genomic_DNA"/>
</dbReference>
<organism evidence="2 3">
    <name type="scientific">Legionella steelei</name>
    <dbReference type="NCBI Taxonomy" id="947033"/>
    <lineage>
        <taxon>Bacteria</taxon>
        <taxon>Pseudomonadati</taxon>
        <taxon>Pseudomonadota</taxon>
        <taxon>Gammaproteobacteria</taxon>
        <taxon>Legionellales</taxon>
        <taxon>Legionellaceae</taxon>
        <taxon>Legionella</taxon>
    </lineage>
</organism>
<dbReference type="AlphaFoldDB" id="A0A0W0ZKL4"/>
<sequence>MECLQPIDKSKSYNKAAVIFLIYQRLKKIHFHYLTSWLRKNVLFFLVVLAPWVSTATYLEFIKSPEYESSAGILFKQNNKLVPINRLSSFFNKNIQFNSKPKETSIFLLEEYIHSLNLLLQLQKMVEIKNRYSAHHIDFLSRLKTNASQNELLNYYNKKVITNINPITNELTVTVRAFSAQEAKMLLDAIMQQTSNLFHRIEQEGAEAQKQLIQKRLDLAKKKLIAAAWELQQIKKQPEMPVHDNIWEEKKLLLKFAQAEFDMTQQVYVLWNMHTSENSLIRTTQPITPDSPAYPKVFYELASLFAVLLVLFMLIKMFAIVIKEHTE</sequence>
<reference evidence="2 3" key="1">
    <citation type="submission" date="2015-11" db="EMBL/GenBank/DDBJ databases">
        <title>Genomic analysis of 38 Legionella species identifies large and diverse effector repertoires.</title>
        <authorList>
            <person name="Burstein D."/>
            <person name="Amaro F."/>
            <person name="Zusman T."/>
            <person name="Lifshitz Z."/>
            <person name="Cohen O."/>
            <person name="Gilbert J.A."/>
            <person name="Pupko T."/>
            <person name="Shuman H.A."/>
            <person name="Segal G."/>
        </authorList>
    </citation>
    <scope>NUCLEOTIDE SEQUENCE [LARGE SCALE GENOMIC DNA]</scope>
    <source>
        <strain evidence="2 3">IMVS3376</strain>
    </source>
</reference>
<keyword evidence="1" id="KW-0812">Transmembrane</keyword>
<dbReference type="Proteomes" id="UP000054926">
    <property type="component" value="Unassembled WGS sequence"/>
</dbReference>
<keyword evidence="3" id="KW-1185">Reference proteome</keyword>
<comment type="caution">
    <text evidence="2">The sequence shown here is derived from an EMBL/GenBank/DDBJ whole genome shotgun (WGS) entry which is preliminary data.</text>
</comment>
<dbReference type="RefSeq" id="WP_058511468.1">
    <property type="nucleotide sequence ID" value="NZ_DAIOMV010000012.1"/>
</dbReference>
<keyword evidence="1" id="KW-1133">Transmembrane helix</keyword>
<evidence type="ECO:0008006" key="4">
    <source>
        <dbReference type="Google" id="ProtNLM"/>
    </source>
</evidence>
<keyword evidence="1" id="KW-0472">Membrane</keyword>
<proteinExistence type="predicted"/>
<accession>A0A0W0ZKL4</accession>
<evidence type="ECO:0000256" key="1">
    <source>
        <dbReference type="SAM" id="Phobius"/>
    </source>
</evidence>
<protein>
    <recommendedName>
        <fullName evidence="4">Capsule polysaccharide export inner-membrane protein ctrB</fullName>
    </recommendedName>
</protein>
<dbReference type="STRING" id="947033.Lste_2696"/>
<dbReference type="OrthoDB" id="5497849at2"/>
<evidence type="ECO:0000313" key="3">
    <source>
        <dbReference type="Proteomes" id="UP000054926"/>
    </source>
</evidence>